<dbReference type="FunFam" id="1.20.1280.50:FF:000048">
    <property type="entry name" value="F-box family protein-like"/>
    <property type="match status" value="1"/>
</dbReference>
<dbReference type="STRING" id="13333.W1NHU2"/>
<accession>W1NHU2</accession>
<evidence type="ECO:0000256" key="2">
    <source>
        <dbReference type="ARBA" id="ARBA00022786"/>
    </source>
</evidence>
<protein>
    <recommendedName>
        <fullName evidence="4">F-box domain-containing protein</fullName>
    </recommendedName>
</protein>
<dbReference type="Proteomes" id="UP000017836">
    <property type="component" value="Unassembled WGS sequence"/>
</dbReference>
<dbReference type="EMBL" id="KI397507">
    <property type="protein sequence ID" value="ERM94764.1"/>
    <property type="molecule type" value="Genomic_DNA"/>
</dbReference>
<dbReference type="InterPro" id="IPR036047">
    <property type="entry name" value="F-box-like_dom_sf"/>
</dbReference>
<keyword evidence="6" id="KW-1185">Reference proteome</keyword>
<evidence type="ECO:0000313" key="5">
    <source>
        <dbReference type="EMBL" id="ERM94764.1"/>
    </source>
</evidence>
<dbReference type="HOGENOM" id="CLU_054288_0_0_1"/>
<dbReference type="InterPro" id="IPR052121">
    <property type="entry name" value="F-box_SCF_Substrate_Recog"/>
</dbReference>
<dbReference type="SMART" id="SM00256">
    <property type="entry name" value="FBOX"/>
    <property type="match status" value="1"/>
</dbReference>
<organism evidence="5 6">
    <name type="scientific">Amborella trichopoda</name>
    <dbReference type="NCBI Taxonomy" id="13333"/>
    <lineage>
        <taxon>Eukaryota</taxon>
        <taxon>Viridiplantae</taxon>
        <taxon>Streptophyta</taxon>
        <taxon>Embryophyta</taxon>
        <taxon>Tracheophyta</taxon>
        <taxon>Spermatophyta</taxon>
        <taxon>Magnoliopsida</taxon>
        <taxon>Amborellales</taxon>
        <taxon>Amborellaceae</taxon>
        <taxon>Amborella</taxon>
    </lineage>
</organism>
<comment type="pathway">
    <text evidence="1">Protein modification; protein ubiquitination.</text>
</comment>
<dbReference type="KEGG" id="atr:18422675"/>
<dbReference type="Pfam" id="PF12937">
    <property type="entry name" value="F-box-like"/>
    <property type="match status" value="1"/>
</dbReference>
<dbReference type="eggNOG" id="ENOG502QT73">
    <property type="taxonomic scope" value="Eukaryota"/>
</dbReference>
<name>W1NHU2_AMBTC</name>
<dbReference type="OrthoDB" id="3219396at2759"/>
<dbReference type="OMA" id="SYHQIDD"/>
<dbReference type="PROSITE" id="PS50181">
    <property type="entry name" value="FBOX"/>
    <property type="match status" value="1"/>
</dbReference>
<dbReference type="CDD" id="cd22166">
    <property type="entry name" value="F-box_AtSKIP31-like"/>
    <property type="match status" value="1"/>
</dbReference>
<evidence type="ECO:0000313" key="6">
    <source>
        <dbReference type="Proteomes" id="UP000017836"/>
    </source>
</evidence>
<gene>
    <name evidence="5" type="ORF">AMTR_s00011p00260020</name>
</gene>
<dbReference type="Gramene" id="ERM94764">
    <property type="protein sequence ID" value="ERM94764"/>
    <property type="gene ID" value="AMTR_s00011p00260020"/>
</dbReference>
<dbReference type="PANTHER" id="PTHR46550">
    <property type="entry name" value="F-BOX ONLY PROTEIN 3"/>
    <property type="match status" value="1"/>
</dbReference>
<feature type="domain" description="F-box" evidence="4">
    <location>
        <begin position="99"/>
        <end position="145"/>
    </location>
</feature>
<proteinExistence type="predicted"/>
<evidence type="ECO:0000259" key="4">
    <source>
        <dbReference type="PROSITE" id="PS50181"/>
    </source>
</evidence>
<dbReference type="SUPFAM" id="SSF81383">
    <property type="entry name" value="F-box domain"/>
    <property type="match status" value="1"/>
</dbReference>
<dbReference type="PANTHER" id="PTHR46550:SF1">
    <property type="entry name" value="F-BOX PROTEIN 3"/>
    <property type="match status" value="1"/>
</dbReference>
<dbReference type="InterPro" id="IPR001810">
    <property type="entry name" value="F-box_dom"/>
</dbReference>
<reference evidence="6" key="1">
    <citation type="journal article" date="2013" name="Science">
        <title>The Amborella genome and the evolution of flowering plants.</title>
        <authorList>
            <consortium name="Amborella Genome Project"/>
        </authorList>
    </citation>
    <scope>NUCLEOTIDE SEQUENCE [LARGE SCALE GENOMIC DNA]</scope>
</reference>
<dbReference type="GO" id="GO:0005737">
    <property type="term" value="C:cytoplasm"/>
    <property type="evidence" value="ECO:0000318"/>
    <property type="project" value="GO_Central"/>
</dbReference>
<dbReference type="Gene3D" id="1.20.1280.50">
    <property type="match status" value="1"/>
</dbReference>
<keyword evidence="2" id="KW-0833">Ubl conjugation pathway</keyword>
<evidence type="ECO:0000256" key="1">
    <source>
        <dbReference type="ARBA" id="ARBA00004906"/>
    </source>
</evidence>
<dbReference type="GO" id="GO:0006511">
    <property type="term" value="P:ubiquitin-dependent protein catabolic process"/>
    <property type="evidence" value="ECO:0007669"/>
    <property type="project" value="EnsemblPlants"/>
</dbReference>
<sequence length="346" mass="39136">MTSFDEEDETLAQFLESEVLSQDSDAEETTERPKKRLHLDTEVGSSPELMPVNRCNCDNGNNKNPVESGDAIKVGPIFRSYGESSQSSFSCHGQRHIESGNFSKIPPELFHHILKFLSSEDLISCSLVCRFLSFAASDEFLWRRLYCMRWGPSSTGKPRACAWKMLYIQRDREDMVEFVKNTPSEFKEYYIQMQAAKRSQAPLPSQMNDDNIILDKTVADQVSIWKSSRGLTDESVAGHTCSGNTCSYSQIGDVYLCEKTGRVHVCDDTCRETLVDSFGGFLVCAISGHCSERWFSSEEEIDNDQQLCGVTDEAEPFMGSGRFARAYLLGYNCEDEEELERALRFC</sequence>
<feature type="region of interest" description="Disordered" evidence="3">
    <location>
        <begin position="15"/>
        <end position="51"/>
    </location>
</feature>
<dbReference type="AlphaFoldDB" id="W1NHU2"/>
<dbReference type="GO" id="GO:0016567">
    <property type="term" value="P:protein ubiquitination"/>
    <property type="evidence" value="ECO:0007669"/>
    <property type="project" value="EnsemblPlants"/>
</dbReference>
<evidence type="ECO:0000256" key="3">
    <source>
        <dbReference type="SAM" id="MobiDB-lite"/>
    </source>
</evidence>